<evidence type="ECO:0000313" key="4">
    <source>
        <dbReference type="Proteomes" id="UP000663864"/>
    </source>
</evidence>
<dbReference type="PANTHER" id="PTHR16166:SF93">
    <property type="entry name" value="INTERMEMBRANE LIPID TRANSFER PROTEIN VPS13"/>
    <property type="match status" value="1"/>
</dbReference>
<gene>
    <name evidence="3" type="ORF">ZHD862_LOCUS29964</name>
</gene>
<dbReference type="EMBL" id="CAJNOT010002730">
    <property type="protein sequence ID" value="CAF1339441.1"/>
    <property type="molecule type" value="Genomic_DNA"/>
</dbReference>
<dbReference type="GO" id="GO:0006623">
    <property type="term" value="P:protein targeting to vacuole"/>
    <property type="evidence" value="ECO:0007669"/>
    <property type="project" value="TreeGrafter"/>
</dbReference>
<accession>A0A815GG84</accession>
<evidence type="ECO:0000313" key="3">
    <source>
        <dbReference type="EMBL" id="CAF1339441.1"/>
    </source>
</evidence>
<evidence type="ECO:0000259" key="2">
    <source>
        <dbReference type="Pfam" id="PF25036"/>
    </source>
</evidence>
<dbReference type="GO" id="GO:0045053">
    <property type="term" value="P:protein retention in Golgi apparatus"/>
    <property type="evidence" value="ECO:0007669"/>
    <property type="project" value="TreeGrafter"/>
</dbReference>
<reference evidence="3" key="1">
    <citation type="submission" date="2021-02" db="EMBL/GenBank/DDBJ databases">
        <authorList>
            <person name="Nowell W R."/>
        </authorList>
    </citation>
    <scope>NUCLEOTIDE SEQUENCE</scope>
</reference>
<dbReference type="InterPro" id="IPR026847">
    <property type="entry name" value="VPS13"/>
</dbReference>
<feature type="non-terminal residue" evidence="3">
    <location>
        <position position="1"/>
    </location>
</feature>
<protein>
    <recommendedName>
        <fullName evidence="2">Vacuolar protein sorting-associated protein 13 VPS13 adaptor binding domain-containing protein</fullName>
    </recommendedName>
</protein>
<dbReference type="PANTHER" id="PTHR16166">
    <property type="entry name" value="VACUOLAR PROTEIN SORTING-ASSOCIATED PROTEIN VPS13"/>
    <property type="match status" value="1"/>
</dbReference>
<dbReference type="Proteomes" id="UP000663864">
    <property type="component" value="Unassembled WGS sequence"/>
</dbReference>
<dbReference type="Pfam" id="PF25036">
    <property type="entry name" value="VPS13_VAB"/>
    <property type="match status" value="1"/>
</dbReference>
<name>A0A815GG84_9BILA</name>
<organism evidence="3 4">
    <name type="scientific">Rotaria sordida</name>
    <dbReference type="NCBI Taxonomy" id="392033"/>
    <lineage>
        <taxon>Eukaryota</taxon>
        <taxon>Metazoa</taxon>
        <taxon>Spiralia</taxon>
        <taxon>Gnathifera</taxon>
        <taxon>Rotifera</taxon>
        <taxon>Eurotatoria</taxon>
        <taxon>Bdelloidea</taxon>
        <taxon>Philodinida</taxon>
        <taxon>Philodinidae</taxon>
        <taxon>Rotaria</taxon>
    </lineage>
</organism>
<comment type="similarity">
    <text evidence="1">Belongs to the VPS13 family.</text>
</comment>
<comment type="caution">
    <text evidence="3">The sequence shown here is derived from an EMBL/GenBank/DDBJ whole genome shotgun (WGS) entry which is preliminary data.</text>
</comment>
<feature type="domain" description="Vacuolar protein sorting-associated protein 13 VPS13 adaptor binding" evidence="2">
    <location>
        <begin position="1"/>
        <end position="348"/>
    </location>
</feature>
<proteinExistence type="inferred from homology"/>
<dbReference type="InterPro" id="IPR009543">
    <property type="entry name" value="VPS13_VAB"/>
</dbReference>
<dbReference type="AlphaFoldDB" id="A0A815GG84"/>
<sequence>ISNRTQMPLIVLDADSIETNKFNRIAKIDINQEYYLPIELLYLRITPRLYFAVQQDDYNDEINDFISFDWANESINDRVLRLNNGTNGHFVIYKEEIEAYSENTDEPIRKSFNIYVKLALHLLNLLPIPIECSIDNMENITLKPSELYHCIQGNKKSILIFRISSYLNALWISEPCDLNVKGHGTHNEHIIKFHELITDETIRMILRVDTYRGSYRASFYSPFWIVNATDLKFQFKIENDKTFIDSIDKPVFACPNKYHSDSHKKKGHIRLVSIEDDESVSQWSEGFSLNVIKSTGITSCKVTNDRTYMVCIDIVTCSFGMTKIITLAPSTAIINKSSFDIEVAENVSGSYEDNWKVVQANQVNI</sequence>
<evidence type="ECO:0000256" key="1">
    <source>
        <dbReference type="ARBA" id="ARBA00006545"/>
    </source>
</evidence>